<feature type="non-terminal residue" evidence="1">
    <location>
        <position position="1"/>
    </location>
</feature>
<proteinExistence type="predicted"/>
<dbReference type="AlphaFoldDB" id="X1U0W9"/>
<gene>
    <name evidence="1" type="ORF">S12H4_45692</name>
</gene>
<name>X1U0W9_9ZZZZ</name>
<dbReference type="EMBL" id="BARW01028282">
    <property type="protein sequence ID" value="GAJ11208.1"/>
    <property type="molecule type" value="Genomic_DNA"/>
</dbReference>
<sequence length="47" mass="5201">DMHVHMEGEAFNMMLPPDGQLSAETMDFNKLLFPYIANGVATIQMGS</sequence>
<accession>X1U0W9</accession>
<protein>
    <submittedName>
        <fullName evidence="1">Uncharacterized protein</fullName>
    </submittedName>
</protein>
<comment type="caution">
    <text evidence="1">The sequence shown here is derived from an EMBL/GenBank/DDBJ whole genome shotgun (WGS) entry which is preliminary data.</text>
</comment>
<evidence type="ECO:0000313" key="1">
    <source>
        <dbReference type="EMBL" id="GAJ11208.1"/>
    </source>
</evidence>
<reference evidence="1" key="1">
    <citation type="journal article" date="2014" name="Front. Microbiol.">
        <title>High frequency of phylogenetically diverse reductive dehalogenase-homologous genes in deep subseafloor sedimentary metagenomes.</title>
        <authorList>
            <person name="Kawai M."/>
            <person name="Futagami T."/>
            <person name="Toyoda A."/>
            <person name="Takaki Y."/>
            <person name="Nishi S."/>
            <person name="Hori S."/>
            <person name="Arai W."/>
            <person name="Tsubouchi T."/>
            <person name="Morono Y."/>
            <person name="Uchiyama I."/>
            <person name="Ito T."/>
            <person name="Fujiyama A."/>
            <person name="Inagaki F."/>
            <person name="Takami H."/>
        </authorList>
    </citation>
    <scope>NUCLEOTIDE SEQUENCE</scope>
    <source>
        <strain evidence="1">Expedition CK06-06</strain>
    </source>
</reference>
<organism evidence="1">
    <name type="scientific">marine sediment metagenome</name>
    <dbReference type="NCBI Taxonomy" id="412755"/>
    <lineage>
        <taxon>unclassified sequences</taxon>
        <taxon>metagenomes</taxon>
        <taxon>ecological metagenomes</taxon>
    </lineage>
</organism>